<proteinExistence type="predicted"/>
<evidence type="ECO:0000313" key="2">
    <source>
        <dbReference type="Ensembl" id="ENSCLMP00005040623.1"/>
    </source>
</evidence>
<name>A0A8C3AG74_CYCLU</name>
<feature type="chain" id="PRO_5034820973" description="Secreted protein" evidence="1">
    <location>
        <begin position="23"/>
        <end position="86"/>
    </location>
</feature>
<dbReference type="Ensembl" id="ENSCLMT00005042127.1">
    <property type="protein sequence ID" value="ENSCLMP00005040623.1"/>
    <property type="gene ID" value="ENSCLMG00005019117.1"/>
</dbReference>
<evidence type="ECO:0008006" key="4">
    <source>
        <dbReference type="Google" id="ProtNLM"/>
    </source>
</evidence>
<keyword evidence="3" id="KW-1185">Reference proteome</keyword>
<feature type="signal peptide" evidence="1">
    <location>
        <begin position="1"/>
        <end position="22"/>
    </location>
</feature>
<reference evidence="2" key="2">
    <citation type="submission" date="2025-09" db="UniProtKB">
        <authorList>
            <consortium name="Ensembl"/>
        </authorList>
    </citation>
    <scope>IDENTIFICATION</scope>
</reference>
<protein>
    <recommendedName>
        <fullName evidence="4">Secreted protein</fullName>
    </recommendedName>
</protein>
<dbReference type="Proteomes" id="UP000694565">
    <property type="component" value="Unplaced"/>
</dbReference>
<dbReference type="PROSITE" id="PS51257">
    <property type="entry name" value="PROKAR_LIPOPROTEIN"/>
    <property type="match status" value="1"/>
</dbReference>
<dbReference type="AlphaFoldDB" id="A0A8C3AG74"/>
<evidence type="ECO:0000256" key="1">
    <source>
        <dbReference type="SAM" id="SignalP"/>
    </source>
</evidence>
<dbReference type="GeneTree" id="ENSGT00940000178091"/>
<organism evidence="2 3">
    <name type="scientific">Cyclopterus lumpus</name>
    <name type="common">Lumpsucker</name>
    <dbReference type="NCBI Taxonomy" id="8103"/>
    <lineage>
        <taxon>Eukaryota</taxon>
        <taxon>Metazoa</taxon>
        <taxon>Chordata</taxon>
        <taxon>Craniata</taxon>
        <taxon>Vertebrata</taxon>
        <taxon>Euteleostomi</taxon>
        <taxon>Actinopterygii</taxon>
        <taxon>Neopterygii</taxon>
        <taxon>Teleostei</taxon>
        <taxon>Neoteleostei</taxon>
        <taxon>Acanthomorphata</taxon>
        <taxon>Eupercaria</taxon>
        <taxon>Perciformes</taxon>
        <taxon>Cottioidei</taxon>
        <taxon>Cottales</taxon>
        <taxon>Cyclopteridae</taxon>
        <taxon>Cyclopterus</taxon>
    </lineage>
</organism>
<accession>A0A8C3AG74</accession>
<reference evidence="2" key="1">
    <citation type="submission" date="2025-08" db="UniProtKB">
        <authorList>
            <consortium name="Ensembl"/>
        </authorList>
    </citation>
    <scope>IDENTIFICATION</scope>
</reference>
<sequence length="86" mass="8915">MPRRATALLVAVCVCCVQECVGFPNGSVAFSCGSMMPVHPPFTPSASSPPFTLATSSATYRPGGVITGTSVQLILLKILMKSVTIL</sequence>
<evidence type="ECO:0000313" key="3">
    <source>
        <dbReference type="Proteomes" id="UP000694565"/>
    </source>
</evidence>
<keyword evidence="1" id="KW-0732">Signal</keyword>